<evidence type="ECO:0000256" key="5">
    <source>
        <dbReference type="ARBA" id="ARBA00023136"/>
    </source>
</evidence>
<protein>
    <submittedName>
        <fullName evidence="8">C-type cytochrome biogenesis protein CcsB</fullName>
    </submittedName>
</protein>
<gene>
    <name evidence="8" type="primary">ccsB</name>
    <name evidence="8" type="ORF">F7Q92_13560</name>
</gene>
<dbReference type="GO" id="GO:0020037">
    <property type="term" value="F:heme binding"/>
    <property type="evidence" value="ECO:0007669"/>
    <property type="project" value="InterPro"/>
</dbReference>
<feature type="transmembrane region" description="Helical" evidence="6">
    <location>
        <begin position="49"/>
        <end position="66"/>
    </location>
</feature>
<evidence type="ECO:0000256" key="1">
    <source>
        <dbReference type="ARBA" id="ARBA00004141"/>
    </source>
</evidence>
<keyword evidence="2 6" id="KW-0812">Transmembrane</keyword>
<feature type="transmembrane region" description="Helical" evidence="6">
    <location>
        <begin position="285"/>
        <end position="305"/>
    </location>
</feature>
<comment type="caution">
    <text evidence="8">The sequence shown here is derived from an EMBL/GenBank/DDBJ whole genome shotgun (WGS) entry which is preliminary data.</text>
</comment>
<dbReference type="InterPro" id="IPR002541">
    <property type="entry name" value="Cyt_c_assembly"/>
</dbReference>
<organism evidence="8 9">
    <name type="scientific">Ideonella dechloratans</name>
    <dbReference type="NCBI Taxonomy" id="36863"/>
    <lineage>
        <taxon>Bacteria</taxon>
        <taxon>Pseudomonadati</taxon>
        <taxon>Pseudomonadota</taxon>
        <taxon>Betaproteobacteria</taxon>
        <taxon>Burkholderiales</taxon>
        <taxon>Sphaerotilaceae</taxon>
        <taxon>Ideonella</taxon>
    </lineage>
</organism>
<evidence type="ECO:0000256" key="4">
    <source>
        <dbReference type="ARBA" id="ARBA00022989"/>
    </source>
</evidence>
<feature type="transmembrane region" description="Helical" evidence="6">
    <location>
        <begin position="317"/>
        <end position="338"/>
    </location>
</feature>
<reference evidence="8 9" key="1">
    <citation type="submission" date="2019-09" db="EMBL/GenBank/DDBJ databases">
        <title>Draft genome sequences of 48 bacterial type strains from the CCUG.</title>
        <authorList>
            <person name="Tunovic T."/>
            <person name="Pineiro-Iglesias B."/>
            <person name="Unosson C."/>
            <person name="Inganas E."/>
            <person name="Ohlen M."/>
            <person name="Cardew S."/>
            <person name="Jensie-Markopoulos S."/>
            <person name="Salva-Serra F."/>
            <person name="Jaen-Luchoro D."/>
            <person name="Karlsson R."/>
            <person name="Svensson-Stadler L."/>
            <person name="Chun J."/>
            <person name="Moore E."/>
        </authorList>
    </citation>
    <scope>NUCLEOTIDE SEQUENCE [LARGE SCALE GENOMIC DNA]</scope>
    <source>
        <strain evidence="8 9">CCUG 30977</strain>
    </source>
</reference>
<feature type="transmembrane region" description="Helical" evidence="6">
    <location>
        <begin position="254"/>
        <end position="278"/>
    </location>
</feature>
<dbReference type="Pfam" id="PF01578">
    <property type="entry name" value="Cytochrom_C_asm"/>
    <property type="match status" value="1"/>
</dbReference>
<keyword evidence="4 6" id="KW-1133">Transmembrane helix</keyword>
<feature type="transmembrane region" description="Helical" evidence="6">
    <location>
        <begin position="115"/>
        <end position="132"/>
    </location>
</feature>
<name>A0A643FAP5_IDEDE</name>
<accession>A0A643FAP5</accession>
<dbReference type="AlphaFoldDB" id="A0A643FAP5"/>
<feature type="domain" description="Cytochrome c assembly protein" evidence="7">
    <location>
        <begin position="183"/>
        <end position="445"/>
    </location>
</feature>
<evidence type="ECO:0000313" key="8">
    <source>
        <dbReference type="EMBL" id="KAB0580594.1"/>
    </source>
</evidence>
<feature type="transmembrane region" description="Helical" evidence="6">
    <location>
        <begin position="216"/>
        <end position="234"/>
    </location>
</feature>
<dbReference type="OrthoDB" id="9814290at2"/>
<sequence length="450" mass="49404">MTTTTLAVGKPGWFSQRGAYDWLYALCIVLGAGYAFQRYGSSMDVYERGILLGAVPSLIGLGWFWGPLRTLSLGVGAATLLAISLYNQHLDNFGADLAAGDKVFLLKYFLASQSAIMWMSVLFYMSTLFYWIGFFTRQGGENALGLKVGSGLAWAAVFMALTGTMVRWFESHQIGPDIGHIPVSNLYEVFVLFCWLTTLFYLYYEAHYKIRSLGPFVMLVVSAAVGFLLWYTLVRDAQEIQPLVPALQSWWMKLHVPANFIGYGTFALAAMVGLACLLKESAPRSLWTGLVAVPGVLAVGIAGYAALASAPDAPVDAAWKAVRLIGGTALFFALMVSLRRPINAKTPTLTVMDDVMYKAIAVGFAFFTIATVLGAFWAAEAWGGYWSWDPKETWALIVWLNYAAWLHMRLMKGLRGVASAWWALSGLVVTTFAFLGVNMFLSGLHSYGTL</sequence>
<comment type="subcellular location">
    <subcellularLocation>
        <location evidence="1">Membrane</location>
        <topology evidence="1">Multi-pass membrane protein</topology>
    </subcellularLocation>
</comment>
<dbReference type="PANTHER" id="PTHR30071">
    <property type="entry name" value="HEME EXPORTER PROTEIN C"/>
    <property type="match status" value="1"/>
</dbReference>
<feature type="transmembrane region" description="Helical" evidence="6">
    <location>
        <begin position="391"/>
        <end position="408"/>
    </location>
</feature>
<evidence type="ECO:0000313" key="9">
    <source>
        <dbReference type="Proteomes" id="UP000430120"/>
    </source>
</evidence>
<proteinExistence type="predicted"/>
<dbReference type="InterPro" id="IPR017562">
    <property type="entry name" value="Cyt_c_biogenesis_CcsA"/>
</dbReference>
<evidence type="ECO:0000256" key="3">
    <source>
        <dbReference type="ARBA" id="ARBA00022748"/>
    </source>
</evidence>
<dbReference type="InterPro" id="IPR045062">
    <property type="entry name" value="Cyt_c_biogenesis_CcsA/CcmC"/>
</dbReference>
<keyword evidence="3" id="KW-0201">Cytochrome c-type biogenesis</keyword>
<dbReference type="GO" id="GO:0017004">
    <property type="term" value="P:cytochrome complex assembly"/>
    <property type="evidence" value="ECO:0007669"/>
    <property type="project" value="UniProtKB-KW"/>
</dbReference>
<evidence type="ECO:0000256" key="2">
    <source>
        <dbReference type="ARBA" id="ARBA00022692"/>
    </source>
</evidence>
<dbReference type="Proteomes" id="UP000430120">
    <property type="component" value="Unassembled WGS sequence"/>
</dbReference>
<dbReference type="NCBIfam" id="TIGR03144">
    <property type="entry name" value="cytochr_II_ccsB"/>
    <property type="match status" value="1"/>
</dbReference>
<keyword evidence="5 6" id="KW-0472">Membrane</keyword>
<dbReference type="PANTHER" id="PTHR30071:SF1">
    <property type="entry name" value="CYTOCHROME B_B6 PROTEIN-RELATED"/>
    <property type="match status" value="1"/>
</dbReference>
<feature type="transmembrane region" description="Helical" evidence="6">
    <location>
        <begin position="186"/>
        <end position="204"/>
    </location>
</feature>
<dbReference type="GO" id="GO:0005886">
    <property type="term" value="C:plasma membrane"/>
    <property type="evidence" value="ECO:0007669"/>
    <property type="project" value="TreeGrafter"/>
</dbReference>
<feature type="transmembrane region" description="Helical" evidence="6">
    <location>
        <begin position="144"/>
        <end position="166"/>
    </location>
</feature>
<feature type="transmembrane region" description="Helical" evidence="6">
    <location>
        <begin position="20"/>
        <end position="37"/>
    </location>
</feature>
<keyword evidence="9" id="KW-1185">Reference proteome</keyword>
<feature type="transmembrane region" description="Helical" evidence="6">
    <location>
        <begin position="420"/>
        <end position="441"/>
    </location>
</feature>
<dbReference type="RefSeq" id="WP_151124664.1">
    <property type="nucleotide sequence ID" value="NZ_CP088081.1"/>
</dbReference>
<evidence type="ECO:0000256" key="6">
    <source>
        <dbReference type="SAM" id="Phobius"/>
    </source>
</evidence>
<evidence type="ECO:0000259" key="7">
    <source>
        <dbReference type="Pfam" id="PF01578"/>
    </source>
</evidence>
<feature type="transmembrane region" description="Helical" evidence="6">
    <location>
        <begin position="359"/>
        <end position="379"/>
    </location>
</feature>
<dbReference type="EMBL" id="VZPB01000032">
    <property type="protein sequence ID" value="KAB0580594.1"/>
    <property type="molecule type" value="Genomic_DNA"/>
</dbReference>